<reference evidence="6 7" key="1">
    <citation type="submission" date="2018-07" db="EMBL/GenBank/DDBJ databases">
        <title>New species, Clostridium PI-S10-A1B.</title>
        <authorList>
            <person name="Krishna G."/>
            <person name="Summeta K."/>
            <person name="Shikha S."/>
            <person name="Prabhu P.B."/>
            <person name="Suresh K."/>
        </authorList>
    </citation>
    <scope>NUCLEOTIDE SEQUENCE [LARGE SCALE GENOMIC DNA]</scope>
    <source>
        <strain evidence="6 7">PI-S10-A1B</strain>
    </source>
</reference>
<keyword evidence="4 5" id="KW-0067">ATP-binding</keyword>
<evidence type="ECO:0000256" key="4">
    <source>
        <dbReference type="ARBA" id="ARBA00022840"/>
    </source>
</evidence>
<dbReference type="Pfam" id="PF01874">
    <property type="entry name" value="CitG"/>
    <property type="match status" value="1"/>
</dbReference>
<sequence>MNSVNKSEILIGQLAAKALLEEVFTAPKPGLVDPYSTGAHKDMNLHTFRESTKAITPYFVKMALQGISMYEEPENLFPVIRLVGLEAEQAMYQATDGVNTHKGAIFTLGIFSAAAGVCCRKLCCVTSDALLETEQRMVRTILLSELEQLKSSAPKSSGERNLFQYGSKGIRGEAAKGYPSIRNYGLPVLREGINSGQDWNLVKIQVLMTLMSSVEDGNILARTGLEGLKEVQTTARTFLKNGGAYAPGAEKKLQSLDSYFTEKNYSSGGCADLLAATIFINSLIETLKDKEEFQCRKESYSTEKN</sequence>
<comment type="caution">
    <text evidence="6">The sequence shown here is derived from an EMBL/GenBank/DDBJ whole genome shotgun (WGS) entry which is preliminary data.</text>
</comment>
<dbReference type="InterPro" id="IPR002736">
    <property type="entry name" value="CitG"/>
</dbReference>
<dbReference type="EMBL" id="QOHO01000031">
    <property type="protein sequence ID" value="RFZ78742.1"/>
    <property type="molecule type" value="Genomic_DNA"/>
</dbReference>
<dbReference type="NCBIfam" id="TIGR03125">
    <property type="entry name" value="citrate_citG"/>
    <property type="match status" value="1"/>
</dbReference>
<evidence type="ECO:0000256" key="3">
    <source>
        <dbReference type="ARBA" id="ARBA00022741"/>
    </source>
</evidence>
<keyword evidence="3 5" id="KW-0547">Nucleotide-binding</keyword>
<dbReference type="GO" id="GO:0051191">
    <property type="term" value="P:prosthetic group biosynthetic process"/>
    <property type="evidence" value="ECO:0007669"/>
    <property type="project" value="TreeGrafter"/>
</dbReference>
<organism evidence="6 7">
    <name type="scientific">Lacrimispora amygdalina</name>
    <dbReference type="NCBI Taxonomy" id="253257"/>
    <lineage>
        <taxon>Bacteria</taxon>
        <taxon>Bacillati</taxon>
        <taxon>Bacillota</taxon>
        <taxon>Clostridia</taxon>
        <taxon>Lachnospirales</taxon>
        <taxon>Lachnospiraceae</taxon>
        <taxon>Lacrimispora</taxon>
    </lineage>
</organism>
<dbReference type="Proteomes" id="UP000260680">
    <property type="component" value="Unassembled WGS sequence"/>
</dbReference>
<dbReference type="EC" id="2.4.2.52" evidence="5"/>
<dbReference type="GO" id="GO:0016757">
    <property type="term" value="F:glycosyltransferase activity"/>
    <property type="evidence" value="ECO:0007669"/>
    <property type="project" value="UniProtKB-KW"/>
</dbReference>
<dbReference type="OrthoDB" id="114886at2"/>
<evidence type="ECO:0000313" key="6">
    <source>
        <dbReference type="EMBL" id="RFZ78742.1"/>
    </source>
</evidence>
<keyword evidence="2 5" id="KW-0808">Transferase</keyword>
<dbReference type="HAMAP" id="MF_00397">
    <property type="entry name" value="CitG"/>
    <property type="match status" value="1"/>
</dbReference>
<evidence type="ECO:0000313" key="7">
    <source>
        <dbReference type="Proteomes" id="UP000260680"/>
    </source>
</evidence>
<gene>
    <name evidence="5 6" type="primary">citG</name>
    <name evidence="6" type="ORF">DS742_11565</name>
</gene>
<protein>
    <recommendedName>
        <fullName evidence="5">Probable 2-(5''-triphosphoribosyl)-3'-dephosphocoenzyme-A synthase</fullName>
        <shortName evidence="5">2-(5''-triphosphoribosyl)-3'-dephospho-CoA synthase</shortName>
        <ecNumber evidence="5">2.4.2.52</ecNumber>
    </recommendedName>
</protein>
<dbReference type="InterPro" id="IPR017551">
    <property type="entry name" value="TriPribosyl-deP-CoA_syn_CitG"/>
</dbReference>
<evidence type="ECO:0000256" key="5">
    <source>
        <dbReference type="HAMAP-Rule" id="MF_00397"/>
    </source>
</evidence>
<evidence type="ECO:0000256" key="2">
    <source>
        <dbReference type="ARBA" id="ARBA00022679"/>
    </source>
</evidence>
<keyword evidence="6" id="KW-0328">Glycosyltransferase</keyword>
<dbReference type="PANTHER" id="PTHR30201">
    <property type="entry name" value="TRIPHOSPHORIBOSYL-DEPHOSPHO-COA SYNTHASE"/>
    <property type="match status" value="1"/>
</dbReference>
<dbReference type="GO" id="GO:0005524">
    <property type="term" value="F:ATP binding"/>
    <property type="evidence" value="ECO:0007669"/>
    <property type="project" value="UniProtKB-KW"/>
</dbReference>
<name>A0A3E2NCM4_9FIRM</name>
<dbReference type="Gene3D" id="1.10.4200.10">
    <property type="entry name" value="Triphosphoribosyl-dephospho-CoA protein"/>
    <property type="match status" value="1"/>
</dbReference>
<comment type="catalytic activity">
    <reaction evidence="1 5">
        <text>3'-dephospho-CoA + ATP = 2'-(5''-triphospho-alpha-D-ribosyl)-3'-dephospho-CoA + adenine</text>
        <dbReference type="Rhea" id="RHEA:15117"/>
        <dbReference type="ChEBI" id="CHEBI:16708"/>
        <dbReference type="ChEBI" id="CHEBI:30616"/>
        <dbReference type="ChEBI" id="CHEBI:57328"/>
        <dbReference type="ChEBI" id="CHEBI:61378"/>
        <dbReference type="EC" id="2.4.2.52"/>
    </reaction>
</comment>
<evidence type="ECO:0000256" key="1">
    <source>
        <dbReference type="ARBA" id="ARBA00001210"/>
    </source>
</evidence>
<comment type="similarity">
    <text evidence="5">Belongs to the CitG/MdcB family.</text>
</comment>
<dbReference type="AlphaFoldDB" id="A0A3E2NCM4"/>
<proteinExistence type="inferred from homology"/>
<dbReference type="PANTHER" id="PTHR30201:SF2">
    <property type="entry name" value="2-(5''-TRIPHOSPHORIBOSYL)-3'-DEPHOSPHOCOENZYME-A SYNTHASE"/>
    <property type="match status" value="1"/>
</dbReference>
<dbReference type="GO" id="GO:0046917">
    <property type="term" value="F:triphosphoribosyl-dephospho-CoA synthase activity"/>
    <property type="evidence" value="ECO:0007669"/>
    <property type="project" value="UniProtKB-UniRule"/>
</dbReference>
<accession>A0A3E2NCM4</accession>